<evidence type="ECO:0000313" key="3">
    <source>
        <dbReference type="EMBL" id="KJV05165.1"/>
    </source>
</evidence>
<dbReference type="EMBL" id="LAJX01000285">
    <property type="protein sequence ID" value="KJV05165.1"/>
    <property type="molecule type" value="Genomic_DNA"/>
</dbReference>
<dbReference type="RefSeq" id="WP_045780610.1">
    <property type="nucleotide sequence ID" value="NZ_LAJX01000285.1"/>
</dbReference>
<dbReference type="AlphaFoldDB" id="A0A0F3IEE0"/>
<feature type="domain" description="KfrA N-terminal DNA-binding" evidence="2">
    <location>
        <begin position="14"/>
        <end position="121"/>
    </location>
</feature>
<comment type="caution">
    <text evidence="3">The sequence shown here is derived from an EMBL/GenBank/DDBJ whole genome shotgun (WGS) entry which is preliminary data.</text>
</comment>
<name>A0A0F3IEE0_9GAMM</name>
<proteinExistence type="predicted"/>
<reference evidence="4" key="1">
    <citation type="submission" date="2015-03" db="EMBL/GenBank/DDBJ databases">
        <title>Draft genome sequence of a novel methanotroph (Sn10-6) isolated from flooded ricefield rhizosphere in India.</title>
        <authorList>
            <person name="Pandit P.S."/>
            <person name="Pore S.D."/>
            <person name="Arora P."/>
            <person name="Kapse N.G."/>
            <person name="Dhakephalkar P.K."/>
            <person name="Rahalkar M.C."/>
        </authorList>
    </citation>
    <scope>NUCLEOTIDE SEQUENCE [LARGE SCALE GENOMIC DNA]</scope>
    <source>
        <strain evidence="4">Sn10-6</strain>
    </source>
</reference>
<organism evidence="3 4">
    <name type="scientific">Methylocucumis oryzae</name>
    <dbReference type="NCBI Taxonomy" id="1632867"/>
    <lineage>
        <taxon>Bacteria</taxon>
        <taxon>Pseudomonadati</taxon>
        <taxon>Pseudomonadota</taxon>
        <taxon>Gammaproteobacteria</taxon>
        <taxon>Methylococcales</taxon>
        <taxon>Methylococcaceae</taxon>
        <taxon>Methylocucumis</taxon>
    </lineage>
</organism>
<keyword evidence="1" id="KW-0175">Coiled coil</keyword>
<feature type="coiled-coil region" evidence="1">
    <location>
        <begin position="87"/>
        <end position="177"/>
    </location>
</feature>
<evidence type="ECO:0000313" key="4">
    <source>
        <dbReference type="Proteomes" id="UP000033684"/>
    </source>
</evidence>
<dbReference type="Proteomes" id="UP000033684">
    <property type="component" value="Unassembled WGS sequence"/>
</dbReference>
<evidence type="ECO:0000259" key="2">
    <source>
        <dbReference type="Pfam" id="PF11740"/>
    </source>
</evidence>
<evidence type="ECO:0000256" key="1">
    <source>
        <dbReference type="SAM" id="Coils"/>
    </source>
</evidence>
<keyword evidence="4" id="KW-1185">Reference proteome</keyword>
<gene>
    <name evidence="3" type="ORF">VZ94_20200</name>
</gene>
<accession>A0A0F3IEE0</accession>
<reference evidence="3 4" key="2">
    <citation type="journal article" date="2016" name="Microb. Ecol.">
        <title>Genome Characteristics of a Novel Type I Methanotroph (Sn10-6) Isolated from a Flooded Indian Rice Field.</title>
        <authorList>
            <person name="Rahalkar M.C."/>
            <person name="Pandit P.S."/>
            <person name="Dhakephalkar P.K."/>
            <person name="Pore S."/>
            <person name="Arora P."/>
            <person name="Kapse N."/>
        </authorList>
    </citation>
    <scope>NUCLEOTIDE SEQUENCE [LARGE SCALE GENOMIC DNA]</scope>
    <source>
        <strain evidence="3 4">Sn10-6</strain>
    </source>
</reference>
<dbReference type="InterPro" id="IPR021104">
    <property type="entry name" value="KfrA_DNA-bd_N"/>
</dbReference>
<protein>
    <recommendedName>
        <fullName evidence="2">KfrA N-terminal DNA-binding domain-containing protein</fullName>
    </recommendedName>
</protein>
<sequence>MPKLTDTYNLAYAACSDILSELGRFPTIDLVRARIGVNSPATIKKAMTDWTVQFAAQQQERLQRPGVPPLLLEHLEQLWGLAVNEARATYREQEQAYQAEIQSLTAELSAQQQLVSDLSQTLSEARHALLQHEAAQQRLHEQLTQSEQTRQALQQHLAERDVELARTNQQLQAEQQRHHQQHAQDQAWFARRLVEEKYFLDAKHQDEITRLKQQLASLSDSEAGLRQLCARLNQEQQRLSQALKAAVPAPNALSFRARHAARTTQPKRR</sequence>
<dbReference type="Pfam" id="PF11740">
    <property type="entry name" value="KfrA_N"/>
    <property type="match status" value="1"/>
</dbReference>